<dbReference type="InterPro" id="IPR005490">
    <property type="entry name" value="LD_TPept_cat_dom"/>
</dbReference>
<feature type="chain" id="PRO_5045174682" evidence="7">
    <location>
        <begin position="28"/>
        <end position="243"/>
    </location>
</feature>
<dbReference type="PANTHER" id="PTHR30582:SF33">
    <property type="entry name" value="EXPORTED PROTEIN"/>
    <property type="match status" value="1"/>
</dbReference>
<proteinExistence type="predicted"/>
<gene>
    <name evidence="9" type="ORF">RM764_39665</name>
</gene>
<keyword evidence="4 6" id="KW-0573">Peptidoglycan synthesis</keyword>
<sequence>MTHTSCVRRGHPRLVALAVMVGSLVVAGVPGASATEARGARPRGDGDTPACRLTAGPYQRQVEKDLGLPQDGKQSEQDCAAIRKLQNAYDISPADGYADLMSRRAATVDWATRHKASLTGCSGRSERLVCVDQTHQLLWVQQNKKIVFGPVPARTGMAGHRTRNGSHKIYRRAAKFWSGLYDAAMPFSQFFDRGQALHASYRPIFEDPGSHGCVNLRYEDAKALWSLLRTGDGVSVWGTRGNN</sequence>
<keyword evidence="5 6" id="KW-0961">Cell wall biogenesis/degradation</keyword>
<dbReference type="Pfam" id="PF03734">
    <property type="entry name" value="YkuD"/>
    <property type="match status" value="1"/>
</dbReference>
<keyword evidence="2 9" id="KW-0808">Transferase</keyword>
<organism evidence="9 10">
    <name type="scientific">Streptomyces gibsoniae</name>
    <dbReference type="NCBI Taxonomy" id="3075529"/>
    <lineage>
        <taxon>Bacteria</taxon>
        <taxon>Bacillati</taxon>
        <taxon>Actinomycetota</taxon>
        <taxon>Actinomycetes</taxon>
        <taxon>Kitasatosporales</taxon>
        <taxon>Streptomycetaceae</taxon>
        <taxon>Streptomyces</taxon>
    </lineage>
</organism>
<dbReference type="PANTHER" id="PTHR30582">
    <property type="entry name" value="L,D-TRANSPEPTIDASE"/>
    <property type="match status" value="1"/>
</dbReference>
<keyword evidence="3 6" id="KW-0133">Cell shape</keyword>
<evidence type="ECO:0000256" key="7">
    <source>
        <dbReference type="SAM" id="SignalP"/>
    </source>
</evidence>
<dbReference type="InterPro" id="IPR038063">
    <property type="entry name" value="Transpep_catalytic_dom"/>
</dbReference>
<evidence type="ECO:0000256" key="5">
    <source>
        <dbReference type="ARBA" id="ARBA00023316"/>
    </source>
</evidence>
<dbReference type="RefSeq" id="WP_311700461.1">
    <property type="nucleotide sequence ID" value="NZ_JAVREY010000091.1"/>
</dbReference>
<dbReference type="CDD" id="cd16913">
    <property type="entry name" value="YkuD_like"/>
    <property type="match status" value="1"/>
</dbReference>
<dbReference type="Proteomes" id="UP001183809">
    <property type="component" value="Unassembled WGS sequence"/>
</dbReference>
<evidence type="ECO:0000256" key="3">
    <source>
        <dbReference type="ARBA" id="ARBA00022960"/>
    </source>
</evidence>
<dbReference type="SUPFAM" id="SSF141523">
    <property type="entry name" value="L,D-transpeptidase catalytic domain-like"/>
    <property type="match status" value="1"/>
</dbReference>
<dbReference type="EMBL" id="JAVREY010000091">
    <property type="protein sequence ID" value="MDT0469022.1"/>
    <property type="molecule type" value="Genomic_DNA"/>
</dbReference>
<evidence type="ECO:0000313" key="10">
    <source>
        <dbReference type="Proteomes" id="UP001183809"/>
    </source>
</evidence>
<evidence type="ECO:0000259" key="8">
    <source>
        <dbReference type="PROSITE" id="PS52029"/>
    </source>
</evidence>
<keyword evidence="10" id="KW-1185">Reference proteome</keyword>
<reference evidence="10" key="1">
    <citation type="submission" date="2023-07" db="EMBL/GenBank/DDBJ databases">
        <title>30 novel species of actinomycetes from the DSMZ collection.</title>
        <authorList>
            <person name="Nouioui I."/>
        </authorList>
    </citation>
    <scope>NUCLEOTIDE SEQUENCE [LARGE SCALE GENOMIC DNA]</scope>
    <source>
        <strain evidence="10">DSM 41699</strain>
    </source>
</reference>
<dbReference type="InterPro" id="IPR050979">
    <property type="entry name" value="LD-transpeptidase"/>
</dbReference>
<evidence type="ECO:0000313" key="9">
    <source>
        <dbReference type="EMBL" id="MDT0469022.1"/>
    </source>
</evidence>
<feature type="active site" description="Proton donor/acceptor" evidence="6">
    <location>
        <position position="198"/>
    </location>
</feature>
<comment type="pathway">
    <text evidence="1 6">Cell wall biogenesis; peptidoglycan biosynthesis.</text>
</comment>
<accession>A0ABU2U715</accession>
<feature type="active site" description="Nucleophile" evidence="6">
    <location>
        <position position="213"/>
    </location>
</feature>
<feature type="signal peptide" evidence="7">
    <location>
        <begin position="1"/>
        <end position="27"/>
    </location>
</feature>
<protein>
    <submittedName>
        <fullName evidence="9">L,D-transpeptidase</fullName>
        <ecNumber evidence="9">2.-.-.-</ecNumber>
    </submittedName>
</protein>
<evidence type="ECO:0000256" key="2">
    <source>
        <dbReference type="ARBA" id="ARBA00022679"/>
    </source>
</evidence>
<name>A0ABU2U715_9ACTN</name>
<dbReference type="PROSITE" id="PS52029">
    <property type="entry name" value="LD_TPASE"/>
    <property type="match status" value="1"/>
</dbReference>
<dbReference type="GO" id="GO:0016740">
    <property type="term" value="F:transferase activity"/>
    <property type="evidence" value="ECO:0007669"/>
    <property type="project" value="UniProtKB-KW"/>
</dbReference>
<feature type="domain" description="L,D-TPase catalytic" evidence="8">
    <location>
        <begin position="127"/>
        <end position="237"/>
    </location>
</feature>
<dbReference type="Gene3D" id="2.40.440.10">
    <property type="entry name" value="L,D-transpeptidase catalytic domain-like"/>
    <property type="match status" value="1"/>
</dbReference>
<evidence type="ECO:0000256" key="4">
    <source>
        <dbReference type="ARBA" id="ARBA00022984"/>
    </source>
</evidence>
<keyword evidence="7" id="KW-0732">Signal</keyword>
<evidence type="ECO:0000256" key="6">
    <source>
        <dbReference type="PROSITE-ProRule" id="PRU01373"/>
    </source>
</evidence>
<comment type="caution">
    <text evidence="9">The sequence shown here is derived from an EMBL/GenBank/DDBJ whole genome shotgun (WGS) entry which is preliminary data.</text>
</comment>
<evidence type="ECO:0000256" key="1">
    <source>
        <dbReference type="ARBA" id="ARBA00004752"/>
    </source>
</evidence>
<dbReference type="EC" id="2.-.-.-" evidence="9"/>